<organism evidence="2 4">
    <name type="scientific">Medicago truncatula</name>
    <name type="common">Barrel medic</name>
    <name type="synonym">Medicago tribuloides</name>
    <dbReference type="NCBI Taxonomy" id="3880"/>
    <lineage>
        <taxon>Eukaryota</taxon>
        <taxon>Viridiplantae</taxon>
        <taxon>Streptophyta</taxon>
        <taxon>Embryophyta</taxon>
        <taxon>Tracheophyta</taxon>
        <taxon>Spermatophyta</taxon>
        <taxon>Magnoliopsida</taxon>
        <taxon>eudicotyledons</taxon>
        <taxon>Gunneridae</taxon>
        <taxon>Pentapetalae</taxon>
        <taxon>rosids</taxon>
        <taxon>fabids</taxon>
        <taxon>Fabales</taxon>
        <taxon>Fabaceae</taxon>
        <taxon>Papilionoideae</taxon>
        <taxon>50 kb inversion clade</taxon>
        <taxon>NPAAA clade</taxon>
        <taxon>Hologalegina</taxon>
        <taxon>IRL clade</taxon>
        <taxon>Trifolieae</taxon>
        <taxon>Medicago</taxon>
    </lineage>
</organism>
<sequence length="70" mass="8274">MYSSDHDFAFAATKSFLTRWLKAILIPLFYLCYFGSQLGYNEDNKEWTIFSQDDCQCRQNGRDDSKWSLS</sequence>
<keyword evidence="1" id="KW-1133">Transmembrane helix</keyword>
<accession>G7KN63</accession>
<reference evidence="2 4" key="1">
    <citation type="journal article" date="2011" name="Nature">
        <title>The Medicago genome provides insight into the evolution of rhizobial symbioses.</title>
        <authorList>
            <person name="Young N.D."/>
            <person name="Debelle F."/>
            <person name="Oldroyd G.E."/>
            <person name="Geurts R."/>
            <person name="Cannon S.B."/>
            <person name="Udvardi M.K."/>
            <person name="Benedito V.A."/>
            <person name="Mayer K.F."/>
            <person name="Gouzy J."/>
            <person name="Schoof H."/>
            <person name="Van de Peer Y."/>
            <person name="Proost S."/>
            <person name="Cook D.R."/>
            <person name="Meyers B.C."/>
            <person name="Spannagl M."/>
            <person name="Cheung F."/>
            <person name="De Mita S."/>
            <person name="Krishnakumar V."/>
            <person name="Gundlach H."/>
            <person name="Zhou S."/>
            <person name="Mudge J."/>
            <person name="Bharti A.K."/>
            <person name="Murray J.D."/>
            <person name="Naoumkina M.A."/>
            <person name="Rosen B."/>
            <person name="Silverstein K.A."/>
            <person name="Tang H."/>
            <person name="Rombauts S."/>
            <person name="Zhao P.X."/>
            <person name="Zhou P."/>
            <person name="Barbe V."/>
            <person name="Bardou P."/>
            <person name="Bechner M."/>
            <person name="Bellec A."/>
            <person name="Berger A."/>
            <person name="Berges H."/>
            <person name="Bidwell S."/>
            <person name="Bisseling T."/>
            <person name="Choisne N."/>
            <person name="Couloux A."/>
            <person name="Denny R."/>
            <person name="Deshpande S."/>
            <person name="Dai X."/>
            <person name="Doyle J.J."/>
            <person name="Dudez A.M."/>
            <person name="Farmer A.D."/>
            <person name="Fouteau S."/>
            <person name="Franken C."/>
            <person name="Gibelin C."/>
            <person name="Gish J."/>
            <person name="Goldstein S."/>
            <person name="Gonzalez A.J."/>
            <person name="Green P.J."/>
            <person name="Hallab A."/>
            <person name="Hartog M."/>
            <person name="Hua A."/>
            <person name="Humphray S.J."/>
            <person name="Jeong D.H."/>
            <person name="Jing Y."/>
            <person name="Jocker A."/>
            <person name="Kenton S.M."/>
            <person name="Kim D.J."/>
            <person name="Klee K."/>
            <person name="Lai H."/>
            <person name="Lang C."/>
            <person name="Lin S."/>
            <person name="Macmil S.L."/>
            <person name="Magdelenat G."/>
            <person name="Matthews L."/>
            <person name="McCorrison J."/>
            <person name="Monaghan E.L."/>
            <person name="Mun J.H."/>
            <person name="Najar F.Z."/>
            <person name="Nicholson C."/>
            <person name="Noirot C."/>
            <person name="O'Bleness M."/>
            <person name="Paule C.R."/>
            <person name="Poulain J."/>
            <person name="Prion F."/>
            <person name="Qin B."/>
            <person name="Qu C."/>
            <person name="Retzel E.F."/>
            <person name="Riddle C."/>
            <person name="Sallet E."/>
            <person name="Samain S."/>
            <person name="Samson N."/>
            <person name="Sanders I."/>
            <person name="Saurat O."/>
            <person name="Scarpelli C."/>
            <person name="Schiex T."/>
            <person name="Segurens B."/>
            <person name="Severin A.J."/>
            <person name="Sherrier D.J."/>
            <person name="Shi R."/>
            <person name="Sims S."/>
            <person name="Singer S.R."/>
            <person name="Sinharoy S."/>
            <person name="Sterck L."/>
            <person name="Viollet A."/>
            <person name="Wang B.B."/>
            <person name="Wang K."/>
            <person name="Wang M."/>
            <person name="Wang X."/>
            <person name="Warfsmann J."/>
            <person name="Weissenbach J."/>
            <person name="White D.D."/>
            <person name="White J.D."/>
            <person name="Wiley G.B."/>
            <person name="Wincker P."/>
            <person name="Xing Y."/>
            <person name="Yang L."/>
            <person name="Yao Z."/>
            <person name="Ying F."/>
            <person name="Zhai J."/>
            <person name="Zhou L."/>
            <person name="Zuber A."/>
            <person name="Denarie J."/>
            <person name="Dixon R.A."/>
            <person name="May G.D."/>
            <person name="Schwartz D.C."/>
            <person name="Rogers J."/>
            <person name="Quetier F."/>
            <person name="Town C.D."/>
            <person name="Roe B.A."/>
        </authorList>
    </citation>
    <scope>NUCLEOTIDE SEQUENCE [LARGE SCALE GENOMIC DNA]</scope>
    <source>
        <strain evidence="2">A17</strain>
        <strain evidence="3 4">cv. Jemalong A17</strain>
    </source>
</reference>
<dbReference type="EnsemblPlants" id="AES74995">
    <property type="protein sequence ID" value="AES74995"/>
    <property type="gene ID" value="MTR_6g021840"/>
</dbReference>
<evidence type="ECO:0000313" key="3">
    <source>
        <dbReference type="EnsemblPlants" id="AES74995"/>
    </source>
</evidence>
<keyword evidence="1 2" id="KW-0812">Transmembrane</keyword>
<evidence type="ECO:0000256" key="1">
    <source>
        <dbReference type="SAM" id="Phobius"/>
    </source>
</evidence>
<reference evidence="2 4" key="2">
    <citation type="journal article" date="2014" name="BMC Genomics">
        <title>An improved genome release (version Mt4.0) for the model legume Medicago truncatula.</title>
        <authorList>
            <person name="Tang H."/>
            <person name="Krishnakumar V."/>
            <person name="Bidwell S."/>
            <person name="Rosen B."/>
            <person name="Chan A."/>
            <person name="Zhou S."/>
            <person name="Gentzbittel L."/>
            <person name="Childs K.L."/>
            <person name="Yandell M."/>
            <person name="Gundlach H."/>
            <person name="Mayer K.F."/>
            <person name="Schwartz D.C."/>
            <person name="Town C.D."/>
        </authorList>
    </citation>
    <scope>GENOME REANNOTATION</scope>
    <source>
        <strain evidence="3 4">cv. Jemalong A17</strain>
    </source>
</reference>
<evidence type="ECO:0000313" key="2">
    <source>
        <dbReference type="EMBL" id="AES74995.1"/>
    </source>
</evidence>
<dbReference type="EMBL" id="CM001222">
    <property type="protein sequence ID" value="AES74995.1"/>
    <property type="molecule type" value="Genomic_DNA"/>
</dbReference>
<dbReference type="HOGENOM" id="CLU_2761642_0_0_1"/>
<reference evidence="3" key="3">
    <citation type="submission" date="2015-04" db="UniProtKB">
        <authorList>
            <consortium name="EnsemblPlants"/>
        </authorList>
    </citation>
    <scope>IDENTIFICATION</scope>
    <source>
        <strain evidence="3">cv. Jemalong A17</strain>
    </source>
</reference>
<dbReference type="AlphaFoldDB" id="G7KN63"/>
<gene>
    <name evidence="2" type="ordered locus">MTR_6g021840</name>
</gene>
<dbReference type="PaxDb" id="3880-AES74995"/>
<keyword evidence="1" id="KW-0472">Membrane</keyword>
<feature type="transmembrane region" description="Helical" evidence="1">
    <location>
        <begin position="20"/>
        <end position="40"/>
    </location>
</feature>
<dbReference type="Proteomes" id="UP000002051">
    <property type="component" value="Chromosome 6"/>
</dbReference>
<protein>
    <submittedName>
        <fullName evidence="2">Transmembrane protein, putative</fullName>
    </submittedName>
</protein>
<name>G7KN63_MEDTR</name>
<evidence type="ECO:0000313" key="4">
    <source>
        <dbReference type="Proteomes" id="UP000002051"/>
    </source>
</evidence>
<keyword evidence="4" id="KW-1185">Reference proteome</keyword>
<proteinExistence type="predicted"/>